<proteinExistence type="predicted"/>
<keyword evidence="1" id="KW-0645">Protease</keyword>
<comment type="caution">
    <text evidence="1">The sequence shown here is derived from an EMBL/GenBank/DDBJ whole genome shotgun (WGS) entry which is preliminary data.</text>
</comment>
<sequence length="458" mass="48858">MADQRDEPGEPNPEDEFREMLRELLSGSGGIDPSSLAGAAGLPSDPAALAALFAQLQQAMNNADDGIDWSVALRQGEERAASAQTQITADERARFDQAFQVASLWLDEAVDFSSLPQTPEVLTRRAWVSATMAIWSQLAEPVALSISDALTRVMTEQAPEEMRSMIAGASRMMRGIGGALFAMQLGQVVGQLATEVVSGGDVGIPLLDDGRAAILPQNAAEFGAGLDIPNDQVELYLAVRELAHARLFRHARWLRLHLITAITAFARGIDIDTDRLEQLAEGFDPSNTEELRNAVVSGALIRPKSEAQQAALDRLETMLALVEGWVDAATADATSRLPKSDAVAESIRRRRASGGPAESAFATLVGLELRPRRLREATAMWRAVTEAVGVEARDALWAHPDLLPTAADLDDSSALVARLTGADSAGATADDEFDQALEQLLRGETPAAPGEDGEAPKG</sequence>
<reference evidence="2" key="1">
    <citation type="journal article" date="2019" name="Int. J. Syst. Evol. Microbiol.">
        <title>The Global Catalogue of Microorganisms (GCM) 10K type strain sequencing project: providing services to taxonomists for standard genome sequencing and annotation.</title>
        <authorList>
            <consortium name="The Broad Institute Genomics Platform"/>
            <consortium name="The Broad Institute Genome Sequencing Center for Infectious Disease"/>
            <person name="Wu L."/>
            <person name="Ma J."/>
        </authorList>
    </citation>
    <scope>NUCLEOTIDE SEQUENCE [LARGE SCALE GENOMIC DNA]</scope>
    <source>
        <strain evidence="2">JCM 14319</strain>
    </source>
</reference>
<dbReference type="Gene3D" id="1.20.150.30">
    <property type="entry name" value="Zincin-like metallopeptidase, N-terminal domain"/>
    <property type="match status" value="1"/>
</dbReference>
<dbReference type="PANTHER" id="PTHR39420:SF2">
    <property type="entry name" value="HYDROLASE"/>
    <property type="match status" value="1"/>
</dbReference>
<evidence type="ECO:0000313" key="1">
    <source>
        <dbReference type="EMBL" id="GAA1764515.1"/>
    </source>
</evidence>
<dbReference type="NCBIfam" id="TIGR03624">
    <property type="entry name" value="putative hydrolase"/>
    <property type="match status" value="1"/>
</dbReference>
<dbReference type="Proteomes" id="UP001500506">
    <property type="component" value="Unassembled WGS sequence"/>
</dbReference>
<dbReference type="PANTHER" id="PTHR39420">
    <property type="match status" value="1"/>
</dbReference>
<dbReference type="InterPro" id="IPR042271">
    <property type="entry name" value="Zinicin_2_N"/>
</dbReference>
<evidence type="ECO:0000313" key="2">
    <source>
        <dbReference type="Proteomes" id="UP001500506"/>
    </source>
</evidence>
<gene>
    <name evidence="1" type="ORF">GCM10009747_25470</name>
</gene>
<keyword evidence="1" id="KW-0378">Hydrolase</keyword>
<keyword evidence="2" id="KW-1185">Reference proteome</keyword>
<dbReference type="EMBL" id="BAAANH010000005">
    <property type="protein sequence ID" value="GAA1764515.1"/>
    <property type="molecule type" value="Genomic_DNA"/>
</dbReference>
<dbReference type="InterPro" id="IPR018766">
    <property type="entry name" value="Zinicin_2"/>
</dbReference>
<dbReference type="GO" id="GO:0008237">
    <property type="term" value="F:metallopeptidase activity"/>
    <property type="evidence" value="ECO:0007669"/>
    <property type="project" value="UniProtKB-KW"/>
</dbReference>
<name>A0ABP4WW74_9MICO</name>
<accession>A0ABP4WW74</accession>
<dbReference type="SUPFAM" id="SSF55486">
    <property type="entry name" value="Metalloproteases ('zincins'), catalytic domain"/>
    <property type="match status" value="1"/>
</dbReference>
<keyword evidence="1" id="KW-0482">Metalloprotease</keyword>
<protein>
    <submittedName>
        <fullName evidence="1">Zinc-dependent metalloprotease</fullName>
    </submittedName>
</protein>
<organism evidence="1 2">
    <name type="scientific">Agromyces humatus</name>
    <dbReference type="NCBI Taxonomy" id="279573"/>
    <lineage>
        <taxon>Bacteria</taxon>
        <taxon>Bacillati</taxon>
        <taxon>Actinomycetota</taxon>
        <taxon>Actinomycetes</taxon>
        <taxon>Micrococcales</taxon>
        <taxon>Microbacteriaceae</taxon>
        <taxon>Agromyces</taxon>
    </lineage>
</organism>
<dbReference type="Pfam" id="PF10103">
    <property type="entry name" value="Zincin_2"/>
    <property type="match status" value="1"/>
</dbReference>